<dbReference type="Proteomes" id="UP001363035">
    <property type="component" value="Unassembled WGS sequence"/>
</dbReference>
<sequence length="230" mass="26152">MSGNEKELHVDSVEFSYSSMRTLLTGGYLRLKVGDIIGLLGRNGTGKSTLMKIVFGIVRAHYAYIRINGKKVNRAFETKEVCYLPQDSFLPTSSLVKHMIDFMISDETFREGLYENEVLKPILKNKIAEISGGELRYLEILLLLHQPATFILLDEPFTGLSPVLKEKIQEHIVDSSRRKGILISDHDYMNVLDISNQLMLLENGGCRRIEKKEDLEMFYVPDGTFDGKSE</sequence>
<comment type="caution">
    <text evidence="5">The sequence shown here is derived from an EMBL/GenBank/DDBJ whole genome shotgun (WGS) entry which is preliminary data.</text>
</comment>
<evidence type="ECO:0000256" key="1">
    <source>
        <dbReference type="ARBA" id="ARBA00022448"/>
    </source>
</evidence>
<dbReference type="InterPro" id="IPR027417">
    <property type="entry name" value="P-loop_NTPase"/>
</dbReference>
<dbReference type="InterPro" id="IPR003593">
    <property type="entry name" value="AAA+_ATPase"/>
</dbReference>
<dbReference type="Pfam" id="PF00005">
    <property type="entry name" value="ABC_tran"/>
    <property type="match status" value="1"/>
</dbReference>
<gene>
    <name evidence="5" type="ORF">VJ786_06875</name>
</gene>
<dbReference type="InterPro" id="IPR003439">
    <property type="entry name" value="ABC_transporter-like_ATP-bd"/>
</dbReference>
<proteinExistence type="predicted"/>
<dbReference type="InterPro" id="IPR050153">
    <property type="entry name" value="Metal_Ion_Import_ABC"/>
</dbReference>
<keyword evidence="2" id="KW-0547">Nucleotide-binding</keyword>
<dbReference type="SMART" id="SM00382">
    <property type="entry name" value="AAA"/>
    <property type="match status" value="1"/>
</dbReference>
<evidence type="ECO:0000256" key="3">
    <source>
        <dbReference type="ARBA" id="ARBA00022840"/>
    </source>
</evidence>
<keyword evidence="1" id="KW-0813">Transport</keyword>
<reference evidence="5 6" key="1">
    <citation type="submission" date="2024-01" db="EMBL/GenBank/DDBJ databases">
        <title>Sphingobacterium tenebrionis sp. nov., a novel endophyte isolated from tenebrio molitor intestines.</title>
        <authorList>
            <person name="Zhang C."/>
        </authorList>
    </citation>
    <scope>NUCLEOTIDE SEQUENCE [LARGE SCALE GENOMIC DNA]</scope>
    <source>
        <strain evidence="5 6">PU5-4</strain>
    </source>
</reference>
<dbReference type="PANTHER" id="PTHR42734">
    <property type="entry name" value="METAL TRANSPORT SYSTEM ATP-BINDING PROTEIN TM_0124-RELATED"/>
    <property type="match status" value="1"/>
</dbReference>
<dbReference type="SUPFAM" id="SSF52540">
    <property type="entry name" value="P-loop containing nucleoside triphosphate hydrolases"/>
    <property type="match status" value="1"/>
</dbReference>
<protein>
    <submittedName>
        <fullName evidence="5">ATP-binding cassette domain-containing protein</fullName>
    </submittedName>
</protein>
<feature type="domain" description="ABC transporter" evidence="4">
    <location>
        <begin position="8"/>
        <end position="228"/>
    </location>
</feature>
<accession>A0ABU8I541</accession>
<keyword evidence="6" id="KW-1185">Reference proteome</keyword>
<evidence type="ECO:0000259" key="4">
    <source>
        <dbReference type="PROSITE" id="PS50893"/>
    </source>
</evidence>
<keyword evidence="3 5" id="KW-0067">ATP-binding</keyword>
<evidence type="ECO:0000313" key="5">
    <source>
        <dbReference type="EMBL" id="MEI5984618.1"/>
    </source>
</evidence>
<evidence type="ECO:0000313" key="6">
    <source>
        <dbReference type="Proteomes" id="UP001363035"/>
    </source>
</evidence>
<dbReference type="RefSeq" id="WP_099367235.1">
    <property type="nucleotide sequence ID" value="NZ_JAYLLN010000012.1"/>
</dbReference>
<name>A0ABU8I541_9SPHI</name>
<dbReference type="GO" id="GO:0005524">
    <property type="term" value="F:ATP binding"/>
    <property type="evidence" value="ECO:0007669"/>
    <property type="project" value="UniProtKB-KW"/>
</dbReference>
<dbReference type="PROSITE" id="PS50893">
    <property type="entry name" value="ABC_TRANSPORTER_2"/>
    <property type="match status" value="1"/>
</dbReference>
<dbReference type="EMBL" id="JAYLLN010000012">
    <property type="protein sequence ID" value="MEI5984618.1"/>
    <property type="molecule type" value="Genomic_DNA"/>
</dbReference>
<dbReference type="Gene3D" id="3.40.50.300">
    <property type="entry name" value="P-loop containing nucleotide triphosphate hydrolases"/>
    <property type="match status" value="1"/>
</dbReference>
<evidence type="ECO:0000256" key="2">
    <source>
        <dbReference type="ARBA" id="ARBA00022741"/>
    </source>
</evidence>
<organism evidence="5 6">
    <name type="scientific">Sphingobacterium tenebrionis</name>
    <dbReference type="NCBI Taxonomy" id="3111775"/>
    <lineage>
        <taxon>Bacteria</taxon>
        <taxon>Pseudomonadati</taxon>
        <taxon>Bacteroidota</taxon>
        <taxon>Sphingobacteriia</taxon>
        <taxon>Sphingobacteriales</taxon>
        <taxon>Sphingobacteriaceae</taxon>
        <taxon>Sphingobacterium</taxon>
    </lineage>
</organism>